<dbReference type="SUPFAM" id="SSF47384">
    <property type="entry name" value="Homodimeric domain of signal transducing histidine kinase"/>
    <property type="match status" value="1"/>
</dbReference>
<dbReference type="InterPro" id="IPR003660">
    <property type="entry name" value="HAMP_dom"/>
</dbReference>
<evidence type="ECO:0000256" key="5">
    <source>
        <dbReference type="ARBA" id="ARBA00012438"/>
    </source>
</evidence>
<keyword evidence="12" id="KW-0067">ATP-binding</keyword>
<feature type="transmembrane region" description="Helical" evidence="22">
    <location>
        <begin position="267"/>
        <end position="298"/>
    </location>
</feature>
<dbReference type="Pfam" id="PF02518">
    <property type="entry name" value="HATPase_c"/>
    <property type="match status" value="1"/>
</dbReference>
<dbReference type="InterPro" id="IPR004358">
    <property type="entry name" value="Sig_transdc_His_kin-like_C"/>
</dbReference>
<dbReference type="PROSITE" id="PS50885">
    <property type="entry name" value="HAMP"/>
    <property type="match status" value="1"/>
</dbReference>
<keyword evidence="7" id="KW-0597">Phosphoprotein</keyword>
<keyword evidence="8" id="KW-0808">Transferase</keyword>
<dbReference type="PRINTS" id="PR00344">
    <property type="entry name" value="BCTRLSENSOR"/>
</dbReference>
<evidence type="ECO:0000259" key="24">
    <source>
        <dbReference type="PROSITE" id="PS50885"/>
    </source>
</evidence>
<feature type="coiled-coil region" evidence="21">
    <location>
        <begin position="861"/>
        <end position="895"/>
    </location>
</feature>
<evidence type="ECO:0000256" key="12">
    <source>
        <dbReference type="ARBA" id="ARBA00022840"/>
    </source>
</evidence>
<proteinExistence type="predicted"/>
<keyword evidence="18" id="KW-0464">Manganese</keyword>
<dbReference type="InterPro" id="IPR036890">
    <property type="entry name" value="HATPase_C_sf"/>
</dbReference>
<keyword evidence="16" id="KW-0346">Stress response</keyword>
<keyword evidence="10" id="KW-0418">Kinase</keyword>
<evidence type="ECO:0000256" key="7">
    <source>
        <dbReference type="ARBA" id="ARBA00022553"/>
    </source>
</evidence>
<evidence type="ECO:0000256" key="13">
    <source>
        <dbReference type="ARBA" id="ARBA00022842"/>
    </source>
</evidence>
<feature type="domain" description="Histidine kinase" evidence="23">
    <location>
        <begin position="997"/>
        <end position="1208"/>
    </location>
</feature>
<dbReference type="Proteomes" id="UP000027284">
    <property type="component" value="Unassembled WGS sequence"/>
</dbReference>
<dbReference type="CDD" id="cd06225">
    <property type="entry name" value="HAMP"/>
    <property type="match status" value="1"/>
</dbReference>
<evidence type="ECO:0000313" key="26">
    <source>
        <dbReference type="Proteomes" id="UP000027284"/>
    </source>
</evidence>
<evidence type="ECO:0000256" key="4">
    <source>
        <dbReference type="ARBA" id="ARBA00004651"/>
    </source>
</evidence>
<evidence type="ECO:0000256" key="9">
    <source>
        <dbReference type="ARBA" id="ARBA00022741"/>
    </source>
</evidence>
<evidence type="ECO:0000256" key="18">
    <source>
        <dbReference type="ARBA" id="ARBA00023211"/>
    </source>
</evidence>
<accession>A0A062XXB7</accession>
<evidence type="ECO:0000256" key="2">
    <source>
        <dbReference type="ARBA" id="ARBA00001936"/>
    </source>
</evidence>
<comment type="cofactor">
    <cofactor evidence="3">
        <name>Mg(2+)</name>
        <dbReference type="ChEBI" id="CHEBI:18420"/>
    </cofactor>
</comment>
<dbReference type="STRING" id="1312852.EG19_07165"/>
<dbReference type="InterPro" id="IPR003594">
    <property type="entry name" value="HATPase_dom"/>
</dbReference>
<dbReference type="InterPro" id="IPR036097">
    <property type="entry name" value="HisK_dim/P_sf"/>
</dbReference>
<name>A0A062XXB7_9BACT</name>
<dbReference type="SUPFAM" id="SSF55874">
    <property type="entry name" value="ATPase domain of HSP90 chaperone/DNA topoisomerase II/histidine kinase"/>
    <property type="match status" value="1"/>
</dbReference>
<dbReference type="RefSeq" id="WP_038050088.1">
    <property type="nucleotide sequence ID" value="NZ_JMFG01000027.1"/>
</dbReference>
<evidence type="ECO:0000256" key="14">
    <source>
        <dbReference type="ARBA" id="ARBA00022912"/>
    </source>
</evidence>
<protein>
    <recommendedName>
        <fullName evidence="19">Signal transduction histidine-protein kinase/phosphatase MprB</fullName>
        <ecNumber evidence="5">2.7.13.3</ecNumber>
    </recommendedName>
    <alternativeName>
        <fullName evidence="20">Mycobacterial persistence regulator B</fullName>
    </alternativeName>
</protein>
<keyword evidence="13" id="KW-0460">Magnesium</keyword>
<dbReference type="InterPro" id="IPR005467">
    <property type="entry name" value="His_kinase_dom"/>
</dbReference>
<dbReference type="GO" id="GO:0004721">
    <property type="term" value="F:phosphoprotein phosphatase activity"/>
    <property type="evidence" value="ECO:0007669"/>
    <property type="project" value="UniProtKB-KW"/>
</dbReference>
<dbReference type="PANTHER" id="PTHR44936:SF9">
    <property type="entry name" value="SENSOR PROTEIN CREC"/>
    <property type="match status" value="1"/>
</dbReference>
<dbReference type="Gene3D" id="1.10.287.130">
    <property type="match status" value="1"/>
</dbReference>
<dbReference type="OrthoDB" id="9815750at2"/>
<evidence type="ECO:0000256" key="8">
    <source>
        <dbReference type="ARBA" id="ARBA00022679"/>
    </source>
</evidence>
<evidence type="ECO:0000256" key="21">
    <source>
        <dbReference type="SAM" id="Coils"/>
    </source>
</evidence>
<keyword evidence="6" id="KW-1003">Cell membrane</keyword>
<dbReference type="InterPro" id="IPR003661">
    <property type="entry name" value="HisK_dim/P_dom"/>
</dbReference>
<dbReference type="SMART" id="SM00388">
    <property type="entry name" value="HisKA"/>
    <property type="match status" value="1"/>
</dbReference>
<evidence type="ECO:0000256" key="3">
    <source>
        <dbReference type="ARBA" id="ARBA00001946"/>
    </source>
</evidence>
<keyword evidence="14" id="KW-0904">Protein phosphatase</keyword>
<keyword evidence="26" id="KW-1185">Reference proteome</keyword>
<keyword evidence="11" id="KW-0378">Hydrolase</keyword>
<comment type="caution">
    <text evidence="25">The sequence shown here is derived from an EMBL/GenBank/DDBJ whole genome shotgun (WGS) entry which is preliminary data.</text>
</comment>
<evidence type="ECO:0000256" key="17">
    <source>
        <dbReference type="ARBA" id="ARBA00023026"/>
    </source>
</evidence>
<dbReference type="GO" id="GO:0005886">
    <property type="term" value="C:plasma membrane"/>
    <property type="evidence" value="ECO:0007669"/>
    <property type="project" value="UniProtKB-SubCell"/>
</dbReference>
<keyword evidence="21" id="KW-0175">Coiled coil</keyword>
<keyword evidence="22" id="KW-1133">Transmembrane helix</keyword>
<evidence type="ECO:0000259" key="23">
    <source>
        <dbReference type="PROSITE" id="PS50109"/>
    </source>
</evidence>
<comment type="catalytic activity">
    <reaction evidence="1">
        <text>ATP + protein L-histidine = ADP + protein N-phospho-L-histidine.</text>
        <dbReference type="EC" id="2.7.13.3"/>
    </reaction>
</comment>
<dbReference type="GO" id="GO:0005524">
    <property type="term" value="F:ATP binding"/>
    <property type="evidence" value="ECO:0007669"/>
    <property type="project" value="UniProtKB-KW"/>
</dbReference>
<keyword evidence="22" id="KW-0472">Membrane</keyword>
<dbReference type="PANTHER" id="PTHR44936">
    <property type="entry name" value="SENSOR PROTEIN CREC"/>
    <property type="match status" value="1"/>
</dbReference>
<keyword evidence="17" id="KW-0843">Virulence</keyword>
<evidence type="ECO:0000256" key="19">
    <source>
        <dbReference type="ARBA" id="ARBA00040454"/>
    </source>
</evidence>
<comment type="subcellular location">
    <subcellularLocation>
        <location evidence="4">Cell membrane</location>
        <topology evidence="4">Multi-pass membrane protein</topology>
    </subcellularLocation>
</comment>
<dbReference type="Pfam" id="PF00512">
    <property type="entry name" value="HisKA"/>
    <property type="match status" value="1"/>
</dbReference>
<feature type="transmembrane region" description="Helical" evidence="22">
    <location>
        <begin position="658"/>
        <end position="677"/>
    </location>
</feature>
<dbReference type="SUPFAM" id="SSF158472">
    <property type="entry name" value="HAMP domain-like"/>
    <property type="match status" value="1"/>
</dbReference>
<feature type="transmembrane region" description="Helical" evidence="22">
    <location>
        <begin position="342"/>
        <end position="360"/>
    </location>
</feature>
<dbReference type="Pfam" id="PF00672">
    <property type="entry name" value="HAMP"/>
    <property type="match status" value="1"/>
</dbReference>
<feature type="domain" description="HAMP" evidence="24">
    <location>
        <begin position="823"/>
        <end position="876"/>
    </location>
</feature>
<evidence type="ECO:0000256" key="22">
    <source>
        <dbReference type="SAM" id="Phobius"/>
    </source>
</evidence>
<dbReference type="AlphaFoldDB" id="A0A062XXB7"/>
<feature type="transmembrane region" description="Helical" evidence="22">
    <location>
        <begin position="620"/>
        <end position="638"/>
    </location>
</feature>
<dbReference type="EMBL" id="JMFG01000027">
    <property type="protein sequence ID" value="KDA53150.1"/>
    <property type="molecule type" value="Genomic_DNA"/>
</dbReference>
<evidence type="ECO:0000313" key="25">
    <source>
        <dbReference type="EMBL" id="KDA53150.1"/>
    </source>
</evidence>
<dbReference type="CDD" id="cd00082">
    <property type="entry name" value="HisKA"/>
    <property type="match status" value="1"/>
</dbReference>
<evidence type="ECO:0000256" key="11">
    <source>
        <dbReference type="ARBA" id="ARBA00022801"/>
    </source>
</evidence>
<dbReference type="Gene3D" id="1.10.8.500">
    <property type="entry name" value="HAMP domain in histidine kinase"/>
    <property type="match status" value="1"/>
</dbReference>
<dbReference type="SMART" id="SM00387">
    <property type="entry name" value="HATPase_c"/>
    <property type="match status" value="1"/>
</dbReference>
<dbReference type="Gene3D" id="3.30.450.20">
    <property type="entry name" value="PAS domain"/>
    <property type="match status" value="1"/>
</dbReference>
<feature type="transmembrane region" description="Helical" evidence="22">
    <location>
        <begin position="305"/>
        <end position="322"/>
    </location>
</feature>
<evidence type="ECO:0000256" key="15">
    <source>
        <dbReference type="ARBA" id="ARBA00023012"/>
    </source>
</evidence>
<dbReference type="EC" id="2.7.13.3" evidence="5"/>
<sequence length="1208" mass="128761">MTGRVLAAGLLAALAAGPWPELPLVSFIPRLLLFAFALWSLWRRRALAAVVSAVVLVAWGVDLASRRVPSPKALEQRFWHQVERLSGELALLAQEPRLGQLLAGTGAEAEPEKPFAILGERWERLPPGVGGVVLVDGRGEPVAWVGERPRLPLEWRPVGDRAVVPEAWVGEVVLFCREPVYESGRVVGSLVANVSLPQSGSRSALGVSAGWGHMVVPELVEALEARPTLRLQVRPGVRRGLAASGAALVLVPLAYAAFGFFRWGLLLAAAAAVAVGWLPVGLAPAVMVMAAALLFLAFPKQKQKLASVTGALLAGLVVWALPPLLAEFGEPVLAFSLFPPPLVLLANLLALVALVLLLPAPGRPLHLFWLTWPILAWGMATASGAWLAFGVVLLALTAPAKGRAAFASLGVAAALAGGGDGATRNAILARTESTLARWGEVRSVARALVGSLPEGRLSELAAAAPGMRLVLLGELAAFAKVEEVLPGTALVLEDPEGKPVATWGEAGMLGEAGDQELASRKLAAGFRLRLLAPPPPHDVLAALAASGVGVPVAAFDRGGSPMSRGAPFRPLPPAVVGEALARERWWGSAIVGNRSVPTYLRAYGDWVLAVPWMRPALPDFFLLVVALGLWAFAPLFLWQVRGRLALWWRERASFAGRLRALAFTSAFLPLFLLANVLPGQWIREREQVRLEVARALGTAMAEGPRGELLGTLVRDLGVTVAVYRPSLLAVTSRPDAALTGGVPMLPPPEAYIRTVRRWREPVVQVNGTVSVFLPVRRESQNLVVAVLGLTEVVGSRFSPGEWFFATGLAVAFLALWAAETLARGLAAPMERLVEAARRLGRGEQATLAPQEFRNDEFGTLAQAFTAMAAEVQARQEELQRQRDLLERVLENLSAAVLVVEGDAVVLANAAAKKLGAEAGLPRLVASFGPTLSETLSRAQAGTPASARLFPRGQADAVWNLTAVPLSGESRRVCLVLEDLSEVARAERLASLTELARIVAHEVKNPLTPIRLWVEELQAALAKGPEDVVEVARLAVEEILQQVARLKEVSQGFSNLVALEQWEAVPVDLSHLAAEVVEEYRVLARRGVQVVFRPAEEPLSVVADPSWLQRALRHLLDNSAKALAGGPGEITVALAREGGWAVVSVRDTAGGVAEEHLPRLFEPHFSTTSEGSGLGLAVVWRVCQKAGGRAEARNLPPGLEVRMLLPLAS</sequence>
<dbReference type="InterPro" id="IPR050980">
    <property type="entry name" value="2C_sensor_his_kinase"/>
</dbReference>
<dbReference type="GO" id="GO:0000155">
    <property type="term" value="F:phosphorelay sensor kinase activity"/>
    <property type="evidence" value="ECO:0007669"/>
    <property type="project" value="InterPro"/>
</dbReference>
<evidence type="ECO:0000256" key="16">
    <source>
        <dbReference type="ARBA" id="ARBA00023016"/>
    </source>
</evidence>
<dbReference type="SMART" id="SM00304">
    <property type="entry name" value="HAMP"/>
    <property type="match status" value="1"/>
</dbReference>
<evidence type="ECO:0000256" key="6">
    <source>
        <dbReference type="ARBA" id="ARBA00022475"/>
    </source>
</evidence>
<keyword evidence="22" id="KW-0812">Transmembrane</keyword>
<dbReference type="Gene3D" id="3.30.565.10">
    <property type="entry name" value="Histidine kinase-like ATPase, C-terminal domain"/>
    <property type="match status" value="1"/>
</dbReference>
<evidence type="ECO:0000256" key="10">
    <source>
        <dbReference type="ARBA" id="ARBA00022777"/>
    </source>
</evidence>
<keyword evidence="9" id="KW-0547">Nucleotide-binding</keyword>
<reference evidence="25 26" key="1">
    <citation type="submission" date="2014-04" db="EMBL/GenBank/DDBJ databases">
        <title>The Genome Sequence of Thermoanaerobaculum aquaticum MP-01, The First Cultivated Group 23 Acidobacterium.</title>
        <authorList>
            <person name="Stamps B.W."/>
            <person name="Losey N.A."/>
            <person name="Lawson P.A."/>
            <person name="Stevenson B.S."/>
        </authorList>
    </citation>
    <scope>NUCLEOTIDE SEQUENCE [LARGE SCALE GENOMIC DNA]</scope>
    <source>
        <strain evidence="25 26">MP-01</strain>
    </source>
</reference>
<dbReference type="PROSITE" id="PS50109">
    <property type="entry name" value="HIS_KIN"/>
    <property type="match status" value="1"/>
</dbReference>
<organism evidence="25 26">
    <name type="scientific">Thermoanaerobaculum aquaticum</name>
    <dbReference type="NCBI Taxonomy" id="1312852"/>
    <lineage>
        <taxon>Bacteria</taxon>
        <taxon>Pseudomonadati</taxon>
        <taxon>Acidobacteriota</taxon>
        <taxon>Thermoanaerobaculia</taxon>
        <taxon>Thermoanaerobaculales</taxon>
        <taxon>Thermoanaerobaculaceae</taxon>
        <taxon>Thermoanaerobaculum</taxon>
    </lineage>
</organism>
<comment type="cofactor">
    <cofactor evidence="2">
        <name>Mn(2+)</name>
        <dbReference type="ChEBI" id="CHEBI:29035"/>
    </cofactor>
</comment>
<evidence type="ECO:0000256" key="1">
    <source>
        <dbReference type="ARBA" id="ARBA00000085"/>
    </source>
</evidence>
<evidence type="ECO:0000256" key="20">
    <source>
        <dbReference type="ARBA" id="ARBA00041776"/>
    </source>
</evidence>
<gene>
    <name evidence="25" type="ORF">EG19_07165</name>
</gene>
<keyword evidence="15" id="KW-0902">Two-component regulatory system</keyword>
<feature type="transmembrane region" description="Helical" evidence="22">
    <location>
        <begin position="367"/>
        <end position="396"/>
    </location>
</feature>
<feature type="transmembrane region" description="Helical" evidence="22">
    <location>
        <begin position="240"/>
        <end position="261"/>
    </location>
</feature>